<dbReference type="RefSeq" id="WP_079713718.1">
    <property type="nucleotide sequence ID" value="NZ_FUZC01000011.1"/>
</dbReference>
<keyword evidence="3" id="KW-1185">Reference proteome</keyword>
<proteinExistence type="predicted"/>
<dbReference type="STRING" id="447422.SAMN05660903_02698"/>
<dbReference type="AlphaFoldDB" id="A0A2N0U142"/>
<protein>
    <submittedName>
        <fullName evidence="2">Uncharacterized protein</fullName>
    </submittedName>
</protein>
<evidence type="ECO:0000313" key="3">
    <source>
        <dbReference type="Proteomes" id="UP000232673"/>
    </source>
</evidence>
<evidence type="ECO:0000256" key="1">
    <source>
        <dbReference type="SAM" id="Coils"/>
    </source>
</evidence>
<keyword evidence="1" id="KW-0175">Coiled coil</keyword>
<sequence length="188" mass="21321">MKKTVFIICISLLWACNEKPQTVDNKGRKLDSIALHQPIGTTNEEVILLPEARKHAINWLAYIAAQNEVDQLKNYNLQQTIESSKPISQVMESLSTSIPDSLSSNAVMARANVLTTKAKVLEQLSHRRQLDAEAITEVAREIPLEFNNFKIQLNELFLKTLEDFEDELDEFKAERDTISIDSLPEAQL</sequence>
<gene>
    <name evidence="2" type="ORF">APR41_13680</name>
</gene>
<accession>A0A2N0U142</accession>
<reference evidence="2 3" key="1">
    <citation type="submission" date="2015-10" db="EMBL/GenBank/DDBJ databases">
        <title>Draft genome sequence of Salegentibacter salinarum KCTC 12975.</title>
        <authorList>
            <person name="Lin W."/>
            <person name="Zheng Q."/>
        </authorList>
    </citation>
    <scope>NUCLEOTIDE SEQUENCE [LARGE SCALE GENOMIC DNA]</scope>
    <source>
        <strain evidence="2 3">KCTC 12975</strain>
    </source>
</reference>
<dbReference type="EMBL" id="LKTS01000004">
    <property type="protein sequence ID" value="PKD20717.1"/>
    <property type="molecule type" value="Genomic_DNA"/>
</dbReference>
<feature type="coiled-coil region" evidence="1">
    <location>
        <begin position="154"/>
        <end position="181"/>
    </location>
</feature>
<dbReference type="OrthoDB" id="1453598at2"/>
<evidence type="ECO:0000313" key="2">
    <source>
        <dbReference type="EMBL" id="PKD20717.1"/>
    </source>
</evidence>
<name>A0A2N0U142_9FLAO</name>
<organism evidence="2 3">
    <name type="scientific">Salegentibacter salinarum</name>
    <dbReference type="NCBI Taxonomy" id="447422"/>
    <lineage>
        <taxon>Bacteria</taxon>
        <taxon>Pseudomonadati</taxon>
        <taxon>Bacteroidota</taxon>
        <taxon>Flavobacteriia</taxon>
        <taxon>Flavobacteriales</taxon>
        <taxon>Flavobacteriaceae</taxon>
        <taxon>Salegentibacter</taxon>
    </lineage>
</organism>
<comment type="caution">
    <text evidence="2">The sequence shown here is derived from an EMBL/GenBank/DDBJ whole genome shotgun (WGS) entry which is preliminary data.</text>
</comment>
<dbReference type="Proteomes" id="UP000232673">
    <property type="component" value="Unassembled WGS sequence"/>
</dbReference>